<name>A0A7J6GRN2_CANSA</name>
<accession>A0A7J6GRN2</accession>
<dbReference type="PANTHER" id="PTHR11926">
    <property type="entry name" value="GLUCOSYL/GLUCURONOSYL TRANSFERASES"/>
    <property type="match status" value="1"/>
</dbReference>
<gene>
    <name evidence="4" type="ORF">F8388_010141</name>
    <name evidence="3" type="ORF">G4B88_029380</name>
</gene>
<evidence type="ECO:0000313" key="3">
    <source>
        <dbReference type="EMBL" id="KAF4376016.1"/>
    </source>
</evidence>
<evidence type="ECO:0000313" key="4">
    <source>
        <dbReference type="EMBL" id="KAF4385585.1"/>
    </source>
</evidence>
<reference evidence="5 6" key="1">
    <citation type="journal article" date="2020" name="bioRxiv">
        <title>Sequence and annotation of 42 cannabis genomes reveals extensive copy number variation in cannabinoid synthesis and pathogen resistance genes.</title>
        <authorList>
            <person name="Mckernan K.J."/>
            <person name="Helbert Y."/>
            <person name="Kane L.T."/>
            <person name="Ebling H."/>
            <person name="Zhang L."/>
            <person name="Liu B."/>
            <person name="Eaton Z."/>
            <person name="Mclaughlin S."/>
            <person name="Kingan S."/>
            <person name="Baybayan P."/>
            <person name="Concepcion G."/>
            <person name="Jordan M."/>
            <person name="Riva A."/>
            <person name="Barbazuk W."/>
            <person name="Harkins T."/>
        </authorList>
    </citation>
    <scope>NUCLEOTIDE SEQUENCE [LARGE SCALE GENOMIC DNA]</scope>
    <source>
        <strain evidence="5 6">cv. Jamaican Lion 4</strain>
        <strain evidence="3">Father</strain>
        <strain evidence="4">Mother</strain>
        <tissue evidence="4">Leaf</tissue>
    </source>
</reference>
<dbReference type="EMBL" id="JAATIP010000044">
    <property type="protein sequence ID" value="KAF4385585.1"/>
    <property type="molecule type" value="Genomic_DNA"/>
</dbReference>
<evidence type="ECO:0000256" key="1">
    <source>
        <dbReference type="ARBA" id="ARBA00009995"/>
    </source>
</evidence>
<dbReference type="CDD" id="cd03784">
    <property type="entry name" value="GT1_Gtf-like"/>
    <property type="match status" value="1"/>
</dbReference>
<dbReference type="GO" id="GO:0080043">
    <property type="term" value="F:quercetin 3-O-glucosyltransferase activity"/>
    <property type="evidence" value="ECO:0007669"/>
    <property type="project" value="TreeGrafter"/>
</dbReference>
<dbReference type="FunFam" id="3.40.50.2000:FF:000108">
    <property type="entry name" value="UDP-glycosyltransferase 83A1"/>
    <property type="match status" value="1"/>
</dbReference>
<dbReference type="SUPFAM" id="SSF53756">
    <property type="entry name" value="UDP-Glycosyltransferase/glycogen phosphorylase"/>
    <property type="match status" value="1"/>
</dbReference>
<dbReference type="PANTHER" id="PTHR11926:SF1412">
    <property type="entry name" value="UDP-GLYCOSYLTRANSFERASE 83A1-LIKE"/>
    <property type="match status" value="1"/>
</dbReference>
<comment type="caution">
    <text evidence="4">The sequence shown here is derived from an EMBL/GenBank/DDBJ whole genome shotgun (WGS) entry which is preliminary data.</text>
</comment>
<organism evidence="4 5">
    <name type="scientific">Cannabis sativa</name>
    <name type="common">Hemp</name>
    <name type="synonym">Marijuana</name>
    <dbReference type="NCBI Taxonomy" id="3483"/>
    <lineage>
        <taxon>Eukaryota</taxon>
        <taxon>Viridiplantae</taxon>
        <taxon>Streptophyta</taxon>
        <taxon>Embryophyta</taxon>
        <taxon>Tracheophyta</taxon>
        <taxon>Spermatophyta</taxon>
        <taxon>Magnoliopsida</taxon>
        <taxon>eudicotyledons</taxon>
        <taxon>Gunneridae</taxon>
        <taxon>Pentapetalae</taxon>
        <taxon>rosids</taxon>
        <taxon>fabids</taxon>
        <taxon>Rosales</taxon>
        <taxon>Cannabaceae</taxon>
        <taxon>Cannabis</taxon>
    </lineage>
</organism>
<dbReference type="Proteomes" id="UP000525078">
    <property type="component" value="Unassembled WGS sequence"/>
</dbReference>
<protein>
    <submittedName>
        <fullName evidence="4">Uncharacterized protein</fullName>
    </submittedName>
</protein>
<dbReference type="GO" id="GO:0080044">
    <property type="term" value="F:quercetin 7-O-glucosyltransferase activity"/>
    <property type="evidence" value="ECO:0007669"/>
    <property type="project" value="TreeGrafter"/>
</dbReference>
<dbReference type="EMBL" id="JAATIQ010000158">
    <property type="protein sequence ID" value="KAF4376016.1"/>
    <property type="molecule type" value="Genomic_DNA"/>
</dbReference>
<comment type="similarity">
    <text evidence="1">Belongs to the UDP-glycosyltransferase family.</text>
</comment>
<dbReference type="FunFam" id="3.40.50.2000:FF:000061">
    <property type="entry name" value="UDP-glycosyltransferase 83A1"/>
    <property type="match status" value="1"/>
</dbReference>
<keyword evidence="2" id="KW-0808">Transferase</keyword>
<dbReference type="Gene3D" id="3.40.50.2000">
    <property type="entry name" value="Glycogen Phosphorylase B"/>
    <property type="match status" value="2"/>
</dbReference>
<keyword evidence="6" id="KW-1185">Reference proteome</keyword>
<dbReference type="InterPro" id="IPR002213">
    <property type="entry name" value="UDP_glucos_trans"/>
</dbReference>
<evidence type="ECO:0000313" key="6">
    <source>
        <dbReference type="Proteomes" id="UP000583929"/>
    </source>
</evidence>
<sequence>MNLNMMSGRKQRVMMVPAPAQGHVKPLMLLAHKLAQHGFRITFVYTQLDLNQITRAMDETRIGSSDVNNIELVSIPDGLGPQEERSMINKTKSIVEYLPVEIEKLIASISSTTSESNDKISCVVFDAFLGISVDVATKMGIQGVLFSPSSAAALVHAMNIQNLICDGVIDSNYGTSTQKQMIQLLPGMPGIDTSCLLWKLDELDSQQLLFQLYLNIEQALKSAQWCLCNTTHDLESVALHSSSSFLPIGPLMENKNQSTPSTILGSQFWAEDTSCLTWLDQHEAGSVIYVAFGSITVHNEKQFHEIARGLELTGKPFLWVVRLGYISSNNEQEKGFDPYELLGKNSNIGKIVSWAPQEKVLSHPSIACFISHCGWNSTLECLSIGNGIPFLCWPYFADQFLNKDYICNVWKIGMGFIADENGIVTSDEIKNKVDKLLNDVDIRRRSLSFKEMAMKSIAKNGHSSTNLNNFITWLEAL</sequence>
<evidence type="ECO:0000256" key="2">
    <source>
        <dbReference type="ARBA" id="ARBA00022679"/>
    </source>
</evidence>
<evidence type="ECO:0000313" key="5">
    <source>
        <dbReference type="Proteomes" id="UP000525078"/>
    </source>
</evidence>
<proteinExistence type="inferred from homology"/>
<dbReference type="Proteomes" id="UP000583929">
    <property type="component" value="Unassembled WGS sequence"/>
</dbReference>
<dbReference type="AlphaFoldDB" id="A0A7J6GRN2"/>
<dbReference type="Pfam" id="PF00201">
    <property type="entry name" value="UDPGT"/>
    <property type="match status" value="1"/>
</dbReference>